<feature type="non-terminal residue" evidence="1">
    <location>
        <position position="1"/>
    </location>
</feature>
<dbReference type="GO" id="GO:0016810">
    <property type="term" value="F:hydrolase activity, acting on carbon-nitrogen (but not peptide) bonds"/>
    <property type="evidence" value="ECO:0007669"/>
    <property type="project" value="InterPro"/>
</dbReference>
<protein>
    <recommendedName>
        <fullName evidence="2">Amidohydrolase 3 domain-containing protein</fullName>
    </recommendedName>
</protein>
<organism evidence="1">
    <name type="scientific">marine metagenome</name>
    <dbReference type="NCBI Taxonomy" id="408172"/>
    <lineage>
        <taxon>unclassified sequences</taxon>
        <taxon>metagenomes</taxon>
        <taxon>ecological metagenomes</taxon>
    </lineage>
</organism>
<proteinExistence type="predicted"/>
<accession>A0A381TJ17</accession>
<name>A0A381TJ17_9ZZZZ</name>
<gene>
    <name evidence="1" type="ORF">METZ01_LOCUS68956</name>
</gene>
<dbReference type="Gene3D" id="2.30.40.10">
    <property type="entry name" value="Urease, subunit C, domain 1"/>
    <property type="match status" value="1"/>
</dbReference>
<sequence length="63" mass="6902">LTPGYAADIVIMDLPNVEEKATFIDPHQYPKGITHVIVNGEIVIQDEKFTGKTPGAMITDFNS</sequence>
<dbReference type="AlphaFoldDB" id="A0A381TJ17"/>
<dbReference type="EMBL" id="UINC01004682">
    <property type="protein sequence ID" value="SVA16102.1"/>
    <property type="molecule type" value="Genomic_DNA"/>
</dbReference>
<dbReference type="InterPro" id="IPR011059">
    <property type="entry name" value="Metal-dep_hydrolase_composite"/>
</dbReference>
<evidence type="ECO:0000313" key="1">
    <source>
        <dbReference type="EMBL" id="SVA16102.1"/>
    </source>
</evidence>
<dbReference type="SUPFAM" id="SSF51338">
    <property type="entry name" value="Composite domain of metallo-dependent hydrolases"/>
    <property type="match status" value="1"/>
</dbReference>
<evidence type="ECO:0008006" key="2">
    <source>
        <dbReference type="Google" id="ProtNLM"/>
    </source>
</evidence>
<reference evidence="1" key="1">
    <citation type="submission" date="2018-05" db="EMBL/GenBank/DDBJ databases">
        <authorList>
            <person name="Lanie J.A."/>
            <person name="Ng W.-L."/>
            <person name="Kazmierczak K.M."/>
            <person name="Andrzejewski T.M."/>
            <person name="Davidsen T.M."/>
            <person name="Wayne K.J."/>
            <person name="Tettelin H."/>
            <person name="Glass J.I."/>
            <person name="Rusch D."/>
            <person name="Podicherti R."/>
            <person name="Tsui H.-C.T."/>
            <person name="Winkler M.E."/>
        </authorList>
    </citation>
    <scope>NUCLEOTIDE SEQUENCE</scope>
</reference>